<evidence type="ECO:0000313" key="3">
    <source>
        <dbReference type="EMBL" id="CAF1533680.1"/>
    </source>
</evidence>
<name>A0A815VXG3_ADIRI</name>
<dbReference type="AlphaFoldDB" id="A0A815VXG3"/>
<dbReference type="Gene3D" id="2.60.40.10">
    <property type="entry name" value="Immunoglobulins"/>
    <property type="match status" value="1"/>
</dbReference>
<keyword evidence="4" id="KW-1185">Reference proteome</keyword>
<dbReference type="CDD" id="cd00063">
    <property type="entry name" value="FN3"/>
    <property type="match status" value="1"/>
</dbReference>
<dbReference type="Proteomes" id="UP000663828">
    <property type="component" value="Unassembled WGS sequence"/>
</dbReference>
<proteinExistence type="predicted"/>
<gene>
    <name evidence="3" type="ORF">XAT740_LOCUS41660</name>
</gene>
<sequence>MQGHQLILFALLVTITYATEITFFGAYETFPIIGNQSTVDADQIVLFINVTKCPTRACSCEVTSNASNNALVVNFSTTDSGRGNVKVEQLQADTIYSFELTCVGADESVKLVLKTDFGRPSAPERISCDLNANHVHLSWHRPSTPAGPIHNYRLTLNRTTITESIPGDATTYTMTNDYVLGTEYNLVLTACNTNRKNESICSDPNLGSLTFYMEATTTSTPKPSPANRLFCFITYPVILLFISLNVCL</sequence>
<organism evidence="3 4">
    <name type="scientific">Adineta ricciae</name>
    <name type="common">Rotifer</name>
    <dbReference type="NCBI Taxonomy" id="249248"/>
    <lineage>
        <taxon>Eukaryota</taxon>
        <taxon>Metazoa</taxon>
        <taxon>Spiralia</taxon>
        <taxon>Gnathifera</taxon>
        <taxon>Rotifera</taxon>
        <taxon>Eurotatoria</taxon>
        <taxon>Bdelloidea</taxon>
        <taxon>Adinetida</taxon>
        <taxon>Adinetidae</taxon>
        <taxon>Adineta</taxon>
    </lineage>
</organism>
<dbReference type="EMBL" id="CAJNOR010004893">
    <property type="protein sequence ID" value="CAF1533680.1"/>
    <property type="molecule type" value="Genomic_DNA"/>
</dbReference>
<dbReference type="PROSITE" id="PS50853">
    <property type="entry name" value="FN3"/>
    <property type="match status" value="1"/>
</dbReference>
<dbReference type="InterPro" id="IPR036116">
    <property type="entry name" value="FN3_sf"/>
</dbReference>
<feature type="signal peptide" evidence="1">
    <location>
        <begin position="1"/>
        <end position="18"/>
    </location>
</feature>
<comment type="caution">
    <text evidence="3">The sequence shown here is derived from an EMBL/GenBank/DDBJ whole genome shotgun (WGS) entry which is preliminary data.</text>
</comment>
<dbReference type="InterPro" id="IPR003961">
    <property type="entry name" value="FN3_dom"/>
</dbReference>
<dbReference type="SUPFAM" id="SSF49265">
    <property type="entry name" value="Fibronectin type III"/>
    <property type="match status" value="1"/>
</dbReference>
<evidence type="ECO:0000259" key="2">
    <source>
        <dbReference type="PROSITE" id="PS50853"/>
    </source>
</evidence>
<dbReference type="SMART" id="SM00060">
    <property type="entry name" value="FN3"/>
    <property type="match status" value="2"/>
</dbReference>
<protein>
    <recommendedName>
        <fullName evidence="2">Fibronectin type-III domain-containing protein</fullName>
    </recommendedName>
</protein>
<evidence type="ECO:0000313" key="4">
    <source>
        <dbReference type="Proteomes" id="UP000663828"/>
    </source>
</evidence>
<reference evidence="3" key="1">
    <citation type="submission" date="2021-02" db="EMBL/GenBank/DDBJ databases">
        <authorList>
            <person name="Nowell W R."/>
        </authorList>
    </citation>
    <scope>NUCLEOTIDE SEQUENCE</scope>
</reference>
<accession>A0A815VXG3</accession>
<evidence type="ECO:0000256" key="1">
    <source>
        <dbReference type="SAM" id="SignalP"/>
    </source>
</evidence>
<feature type="chain" id="PRO_5032768693" description="Fibronectin type-III domain-containing protein" evidence="1">
    <location>
        <begin position="19"/>
        <end position="248"/>
    </location>
</feature>
<feature type="domain" description="Fibronectin type-III" evidence="2">
    <location>
        <begin position="119"/>
        <end position="216"/>
    </location>
</feature>
<dbReference type="InterPro" id="IPR013783">
    <property type="entry name" value="Ig-like_fold"/>
</dbReference>
<dbReference type="Pfam" id="PF00041">
    <property type="entry name" value="fn3"/>
    <property type="match status" value="1"/>
</dbReference>
<keyword evidence="1" id="KW-0732">Signal</keyword>